<dbReference type="GO" id="GO:0016757">
    <property type="term" value="F:glycosyltransferase activity"/>
    <property type="evidence" value="ECO:0007669"/>
    <property type="project" value="UniProtKB-KW"/>
</dbReference>
<name>A0A3E4UFR0_9FIRM</name>
<accession>A0A3E4UFR0</accession>
<keyword evidence="2" id="KW-0328">Glycosyltransferase</keyword>
<comment type="caution">
    <text evidence="5">The sequence shown here is derived from an EMBL/GenBank/DDBJ whole genome shotgun (WGS) entry which is preliminary data.</text>
</comment>
<comment type="similarity">
    <text evidence="1">Belongs to the glycosyltransferase 2 family.</text>
</comment>
<dbReference type="Proteomes" id="UP000261257">
    <property type="component" value="Unassembled WGS sequence"/>
</dbReference>
<evidence type="ECO:0000256" key="1">
    <source>
        <dbReference type="ARBA" id="ARBA00006739"/>
    </source>
</evidence>
<evidence type="ECO:0000259" key="4">
    <source>
        <dbReference type="Pfam" id="PF00535"/>
    </source>
</evidence>
<reference evidence="5 6" key="1">
    <citation type="submission" date="2018-08" db="EMBL/GenBank/DDBJ databases">
        <title>A genome reference for cultivated species of the human gut microbiota.</title>
        <authorList>
            <person name="Zou Y."/>
            <person name="Xue W."/>
            <person name="Luo G."/>
        </authorList>
    </citation>
    <scope>NUCLEOTIDE SEQUENCE [LARGE SCALE GENOMIC DNA]</scope>
    <source>
        <strain evidence="5 6">TF05-11AC</strain>
    </source>
</reference>
<proteinExistence type="inferred from homology"/>
<dbReference type="PANTHER" id="PTHR43685:SF5">
    <property type="entry name" value="GLYCOSYLTRANSFERASE EPSE-RELATED"/>
    <property type="match status" value="1"/>
</dbReference>
<dbReference type="Pfam" id="PF00535">
    <property type="entry name" value="Glycos_transf_2"/>
    <property type="match status" value="1"/>
</dbReference>
<gene>
    <name evidence="5" type="ORF">DXC39_05605</name>
</gene>
<keyword evidence="3 5" id="KW-0808">Transferase</keyword>
<evidence type="ECO:0000313" key="6">
    <source>
        <dbReference type="Proteomes" id="UP000261257"/>
    </source>
</evidence>
<dbReference type="Gene3D" id="3.90.550.10">
    <property type="entry name" value="Spore Coat Polysaccharide Biosynthesis Protein SpsA, Chain A"/>
    <property type="match status" value="1"/>
</dbReference>
<dbReference type="InterPro" id="IPR029044">
    <property type="entry name" value="Nucleotide-diphossugar_trans"/>
</dbReference>
<dbReference type="RefSeq" id="WP_117621077.1">
    <property type="nucleotide sequence ID" value="NZ_QRQF01000003.1"/>
</dbReference>
<protein>
    <submittedName>
        <fullName evidence="5">Glycosyltransferase</fullName>
    </submittedName>
</protein>
<evidence type="ECO:0000256" key="3">
    <source>
        <dbReference type="ARBA" id="ARBA00022679"/>
    </source>
</evidence>
<dbReference type="SUPFAM" id="SSF53448">
    <property type="entry name" value="Nucleotide-diphospho-sugar transferases"/>
    <property type="match status" value="1"/>
</dbReference>
<organism evidence="5 6">
    <name type="scientific">Hungatella hathewayi</name>
    <dbReference type="NCBI Taxonomy" id="154046"/>
    <lineage>
        <taxon>Bacteria</taxon>
        <taxon>Bacillati</taxon>
        <taxon>Bacillota</taxon>
        <taxon>Clostridia</taxon>
        <taxon>Lachnospirales</taxon>
        <taxon>Lachnospiraceae</taxon>
        <taxon>Hungatella</taxon>
    </lineage>
</organism>
<sequence>MQSKVTVIMGIYNCASTLEEAIKSILSQTYTEWSLVICDDGSMDNTYDIAQNYQQQYSDRIILLRNKTNQGLSYTLNNCLKYARGDYIARMDGDDISLPNRFEKEVNFLNMHPEYAIVSTPMIYFDENGVFRRGRGSGEPPYCQLARGTPFCHAPCMVRREAYEAVGGYSESGKRRRVEDWDLWVRMYARGYKGFSLAEPLYKMRDDRKACSRRKFKYRVNEARVCASAVKKLNLPQKNYLWVFRPILVGLLPGPVYRILHKQSLGLFRKESSGNI</sequence>
<dbReference type="EMBL" id="QSSQ01000002">
    <property type="protein sequence ID" value="RGM07945.1"/>
    <property type="molecule type" value="Genomic_DNA"/>
</dbReference>
<evidence type="ECO:0000313" key="5">
    <source>
        <dbReference type="EMBL" id="RGM07945.1"/>
    </source>
</evidence>
<evidence type="ECO:0000256" key="2">
    <source>
        <dbReference type="ARBA" id="ARBA00022676"/>
    </source>
</evidence>
<dbReference type="InterPro" id="IPR050834">
    <property type="entry name" value="Glycosyltransf_2"/>
</dbReference>
<dbReference type="AlphaFoldDB" id="A0A3E4UFR0"/>
<dbReference type="PANTHER" id="PTHR43685">
    <property type="entry name" value="GLYCOSYLTRANSFERASE"/>
    <property type="match status" value="1"/>
</dbReference>
<feature type="domain" description="Glycosyltransferase 2-like" evidence="4">
    <location>
        <begin position="6"/>
        <end position="166"/>
    </location>
</feature>
<dbReference type="InterPro" id="IPR001173">
    <property type="entry name" value="Glyco_trans_2-like"/>
</dbReference>